<dbReference type="Pfam" id="PF13193">
    <property type="entry name" value="AMP-binding_C"/>
    <property type="match status" value="1"/>
</dbReference>
<dbReference type="InterPro" id="IPR045851">
    <property type="entry name" value="AMP-bd_C_sf"/>
</dbReference>
<dbReference type="EMBL" id="JAQIZZ010000006">
    <property type="protein sequence ID" value="KAJ5538927.1"/>
    <property type="molecule type" value="Genomic_DNA"/>
</dbReference>
<evidence type="ECO:0000256" key="3">
    <source>
        <dbReference type="ARBA" id="ARBA00022553"/>
    </source>
</evidence>
<dbReference type="PANTHER" id="PTHR43201:SF5">
    <property type="entry name" value="MEDIUM-CHAIN ACYL-COA LIGASE ACSF2, MITOCHONDRIAL"/>
    <property type="match status" value="1"/>
</dbReference>
<dbReference type="SUPFAM" id="SSF56801">
    <property type="entry name" value="Acetyl-CoA synthetase-like"/>
    <property type="match status" value="1"/>
</dbReference>
<proteinExistence type="inferred from homology"/>
<accession>A0AAD6CVZ6</accession>
<gene>
    <name evidence="6" type="ORF">N7494_008406</name>
</gene>
<sequence length="519" mass="57582">MMLRGAPVTLDVVKCIRDLGATSIMVGYGMRGIAVLNTSIDTTSLELIKSDISVGTIFAGGLLRICALGSRTPIHKKEIGEVHLGGCPVFGGYLGSSRNQGYMNGEGYLISSAGIRIYLIIRGGDNISPLKIEQCLGEVLGIKDARVVGIPDTTAGEVPVAVIRKDPLTQAPKPQAIQMMILNKFGASFAPARVFDLQDDLRKDTYPTTTSGKIQKAILREWIMDHLSHVTAKNRESPNDLTSEVTRTWSGITGLTLGDIDPGVPIRTFADSIMQIQCCHLIGQRLQLRHALLRSTPIAYDDELDLYLVMHPSADWMRLQVIDGGTVEDVNCVATYKRNDPEYDHIDKDRPLFRAIILSVNNSSVVALVMHLHHLIMDAHIFSRWLEDLRLILNHEQELLDFCTYRDYITDYHRYRIGVASQKTVDFHVNRIRGVSSAKDALWPPQIAPHWLKSDSQGWVRSYNTPGSPSERPLRDDDKCCGTKGISRAVLVPKILELQHRFAITSPIIAKCACALLNV</sequence>
<dbReference type="GO" id="GO:0031956">
    <property type="term" value="F:medium-chain fatty acid-CoA ligase activity"/>
    <property type="evidence" value="ECO:0007669"/>
    <property type="project" value="TreeGrafter"/>
</dbReference>
<evidence type="ECO:0000256" key="4">
    <source>
        <dbReference type="ARBA" id="ARBA00022598"/>
    </source>
</evidence>
<dbReference type="Gene3D" id="3.40.50.12780">
    <property type="entry name" value="N-terminal domain of ligase-like"/>
    <property type="match status" value="1"/>
</dbReference>
<dbReference type="InterPro" id="IPR042099">
    <property type="entry name" value="ANL_N_sf"/>
</dbReference>
<evidence type="ECO:0000313" key="7">
    <source>
        <dbReference type="Proteomes" id="UP001220324"/>
    </source>
</evidence>
<dbReference type="InterPro" id="IPR025110">
    <property type="entry name" value="AMP-bd_C"/>
</dbReference>
<dbReference type="PANTHER" id="PTHR43201">
    <property type="entry name" value="ACYL-COA SYNTHETASE"/>
    <property type="match status" value="1"/>
</dbReference>
<organism evidence="6 7">
    <name type="scientific">Penicillium frequentans</name>
    <dbReference type="NCBI Taxonomy" id="3151616"/>
    <lineage>
        <taxon>Eukaryota</taxon>
        <taxon>Fungi</taxon>
        <taxon>Dikarya</taxon>
        <taxon>Ascomycota</taxon>
        <taxon>Pezizomycotina</taxon>
        <taxon>Eurotiomycetes</taxon>
        <taxon>Eurotiomycetidae</taxon>
        <taxon>Eurotiales</taxon>
        <taxon>Aspergillaceae</taxon>
        <taxon>Penicillium</taxon>
    </lineage>
</organism>
<comment type="caution">
    <text evidence="6">The sequence shown here is derived from an EMBL/GenBank/DDBJ whole genome shotgun (WGS) entry which is preliminary data.</text>
</comment>
<feature type="domain" description="AMP-binding enzyme C-terminal" evidence="5">
    <location>
        <begin position="131"/>
        <end position="213"/>
    </location>
</feature>
<protein>
    <recommendedName>
        <fullName evidence="5">AMP-binding enzyme C-terminal domain-containing protein</fullName>
    </recommendedName>
</protein>
<dbReference type="AlphaFoldDB" id="A0AAD6CVZ6"/>
<evidence type="ECO:0000256" key="2">
    <source>
        <dbReference type="ARBA" id="ARBA00022450"/>
    </source>
</evidence>
<dbReference type="SUPFAM" id="SSF52777">
    <property type="entry name" value="CoA-dependent acyltransferases"/>
    <property type="match status" value="1"/>
</dbReference>
<keyword evidence="7" id="KW-1185">Reference proteome</keyword>
<reference evidence="6 7" key="1">
    <citation type="journal article" date="2023" name="IMA Fungus">
        <title>Comparative genomic study of the Penicillium genus elucidates a diverse pangenome and 15 lateral gene transfer events.</title>
        <authorList>
            <person name="Petersen C."/>
            <person name="Sorensen T."/>
            <person name="Nielsen M.R."/>
            <person name="Sondergaard T.E."/>
            <person name="Sorensen J.L."/>
            <person name="Fitzpatrick D.A."/>
            <person name="Frisvad J.C."/>
            <person name="Nielsen K.L."/>
        </authorList>
    </citation>
    <scope>NUCLEOTIDE SEQUENCE [LARGE SCALE GENOMIC DNA]</scope>
    <source>
        <strain evidence="6 7">IBT 35679</strain>
    </source>
</reference>
<comment type="similarity">
    <text evidence="1">Belongs to the ATP-dependent AMP-binding enzyme family.</text>
</comment>
<keyword evidence="2" id="KW-0596">Phosphopantetheine</keyword>
<evidence type="ECO:0000313" key="6">
    <source>
        <dbReference type="EMBL" id="KAJ5538927.1"/>
    </source>
</evidence>
<name>A0AAD6CVZ6_9EURO</name>
<dbReference type="Gene3D" id="3.30.300.30">
    <property type="match status" value="1"/>
</dbReference>
<dbReference type="InterPro" id="IPR023213">
    <property type="entry name" value="CAT-like_dom_sf"/>
</dbReference>
<dbReference type="GO" id="GO:0006631">
    <property type="term" value="P:fatty acid metabolic process"/>
    <property type="evidence" value="ECO:0007669"/>
    <property type="project" value="TreeGrafter"/>
</dbReference>
<evidence type="ECO:0000259" key="5">
    <source>
        <dbReference type="Pfam" id="PF13193"/>
    </source>
</evidence>
<dbReference type="Gene3D" id="3.30.559.10">
    <property type="entry name" value="Chloramphenicol acetyltransferase-like domain"/>
    <property type="match status" value="1"/>
</dbReference>
<keyword evidence="3" id="KW-0597">Phosphoprotein</keyword>
<evidence type="ECO:0000256" key="1">
    <source>
        <dbReference type="ARBA" id="ARBA00006432"/>
    </source>
</evidence>
<keyword evidence="4" id="KW-0436">Ligase</keyword>
<dbReference type="Proteomes" id="UP001220324">
    <property type="component" value="Unassembled WGS sequence"/>
</dbReference>